<dbReference type="Proteomes" id="UP000018890">
    <property type="component" value="Unassembled WGS sequence"/>
</dbReference>
<dbReference type="STRING" id="1236970.JCM9140_4278"/>
<name>W4Q7Z2_9BACI</name>
<dbReference type="OrthoDB" id="2697418at2"/>
<protein>
    <submittedName>
        <fullName evidence="1">Uncharacterized protein</fullName>
    </submittedName>
</protein>
<dbReference type="RefSeq" id="WP_052002384.1">
    <property type="nucleotide sequence ID" value="NZ_BAUT01000081.1"/>
</dbReference>
<reference evidence="1" key="1">
    <citation type="journal article" date="2014" name="Genome Announc.">
        <title>Draft Genome Sequences of Three Alkaliphilic Bacillus Strains, Bacillus wakoensis JCM 9140T, Bacillus akibai JCM 9157T, and Bacillus hemicellulosilyticus JCM 9152T.</title>
        <authorList>
            <person name="Yuki M."/>
            <person name="Oshima K."/>
            <person name="Suda W."/>
            <person name="Oshida Y."/>
            <person name="Kitamura K."/>
            <person name="Iida T."/>
            <person name="Hattori M."/>
            <person name="Ohkuma M."/>
        </authorList>
    </citation>
    <scope>NUCLEOTIDE SEQUENCE [LARGE SCALE GENOMIC DNA]</scope>
    <source>
        <strain evidence="1">JCM 9140</strain>
    </source>
</reference>
<proteinExistence type="predicted"/>
<accession>W4Q7Z2</accession>
<gene>
    <name evidence="1" type="ORF">JCM9140_4278</name>
</gene>
<comment type="caution">
    <text evidence="1">The sequence shown here is derived from an EMBL/GenBank/DDBJ whole genome shotgun (WGS) entry which is preliminary data.</text>
</comment>
<evidence type="ECO:0000313" key="1">
    <source>
        <dbReference type="EMBL" id="GAE28085.1"/>
    </source>
</evidence>
<organism evidence="1 2">
    <name type="scientific">Halalkalibacter wakoensis JCM 9140</name>
    <dbReference type="NCBI Taxonomy" id="1236970"/>
    <lineage>
        <taxon>Bacteria</taxon>
        <taxon>Bacillati</taxon>
        <taxon>Bacillota</taxon>
        <taxon>Bacilli</taxon>
        <taxon>Bacillales</taxon>
        <taxon>Bacillaceae</taxon>
        <taxon>Halalkalibacter</taxon>
    </lineage>
</organism>
<dbReference type="EMBL" id="BAUT01000081">
    <property type="protein sequence ID" value="GAE28085.1"/>
    <property type="molecule type" value="Genomic_DNA"/>
</dbReference>
<evidence type="ECO:0000313" key="2">
    <source>
        <dbReference type="Proteomes" id="UP000018890"/>
    </source>
</evidence>
<sequence>MAYRSQKFDQPITDFLPAIIQAFKQTVYLYKQNRIKTSFVPYFYAVVLGALVAEKRKVGREEISFWGWLG</sequence>
<dbReference type="AlphaFoldDB" id="W4Q7Z2"/>
<keyword evidence="2" id="KW-1185">Reference proteome</keyword>